<reference evidence="11" key="1">
    <citation type="journal article" date="2020" name="Fungal Divers.">
        <title>Resolving the Mortierellaceae phylogeny through synthesis of multi-gene phylogenetics and phylogenomics.</title>
        <authorList>
            <person name="Vandepol N."/>
            <person name="Liber J."/>
            <person name="Desiro A."/>
            <person name="Na H."/>
            <person name="Kennedy M."/>
            <person name="Barry K."/>
            <person name="Grigoriev I.V."/>
            <person name="Miller A.N."/>
            <person name="O'Donnell K."/>
            <person name="Stajich J.E."/>
            <person name="Bonito G."/>
        </authorList>
    </citation>
    <scope>NUCLEOTIDE SEQUENCE</scope>
    <source>
        <strain evidence="11">NRRL 2591</strain>
    </source>
</reference>
<sequence>MLHKHIDTEDMIRQAKQSSIRNHHPKPHVVHTLAYGSRYATEDIPKYKLPERSTEAQAAYQLIHDELELDGRPNMNLASFVHTWMEPEANKLIIENMNKNLADQDEYPATMRIHARCISIIGDMWNAKGAIGTSTIGSSEAVLLGGLAMKKRWQAKMKALGKDASRPNVVMGNNAQVALEKFARYFDVECRLIPVTTESHYCLDIQKAAEACDENTIGVYVILGSTYTGHFEDVQGMSKKLDQIQEEKGWDIPIHVDAASGGFIAPFAFPKLKWSFDVDRVKSINTSGHKYGLAYPGVGWILWKSEEYLPKELVFTLTYLGAEEQTFTLNFSRPSCFMIGQYYNFVRLGKQGYTSIIENDLDNARILSMALEDTTYFDVLSDMHRAKGDFGYGKKSNLDSTKETKHGATAYNPALPVVAFKLSDNFTAENPHVKQAAISTLLRTRGWIVPNYALPPALDNVEILRIVVRESFSQELVDTVVTDLIWAAETLAASESSLDVDIFMRKNNPVDDAHKMDDHEGTSHGPSGRQC</sequence>
<evidence type="ECO:0000256" key="6">
    <source>
        <dbReference type="ARBA" id="ARBA00048868"/>
    </source>
</evidence>
<keyword evidence="4 7" id="KW-0663">Pyridoxal phosphate</keyword>
<comment type="similarity">
    <text evidence="2 8">Belongs to the group II decarboxylase family.</text>
</comment>
<organism evidence="11 12">
    <name type="scientific">Mortierella hygrophila</name>
    <dbReference type="NCBI Taxonomy" id="979708"/>
    <lineage>
        <taxon>Eukaryota</taxon>
        <taxon>Fungi</taxon>
        <taxon>Fungi incertae sedis</taxon>
        <taxon>Mucoromycota</taxon>
        <taxon>Mortierellomycotina</taxon>
        <taxon>Mortierellomycetes</taxon>
        <taxon>Mortierellales</taxon>
        <taxon>Mortierellaceae</taxon>
        <taxon>Mortierella</taxon>
    </lineage>
</organism>
<dbReference type="PANTHER" id="PTHR43321:SF3">
    <property type="entry name" value="GLUTAMATE DECARBOXYLASE"/>
    <property type="match status" value="1"/>
</dbReference>
<dbReference type="FunFam" id="3.40.640.10:FF:000017">
    <property type="entry name" value="Glutamate decarboxylase"/>
    <property type="match status" value="1"/>
</dbReference>
<dbReference type="AlphaFoldDB" id="A0A9P6F4L9"/>
<dbReference type="Gene3D" id="3.40.640.10">
    <property type="entry name" value="Type I PLP-dependent aspartate aminotransferase-like (Major domain)"/>
    <property type="match status" value="1"/>
</dbReference>
<dbReference type="Pfam" id="PF00282">
    <property type="entry name" value="Pyridoxal_deC"/>
    <property type="match status" value="1"/>
</dbReference>
<evidence type="ECO:0000256" key="4">
    <source>
        <dbReference type="ARBA" id="ARBA00022898"/>
    </source>
</evidence>
<dbReference type="Proteomes" id="UP000723463">
    <property type="component" value="Unassembled WGS sequence"/>
</dbReference>
<evidence type="ECO:0000313" key="11">
    <source>
        <dbReference type="EMBL" id="KAF9541787.1"/>
    </source>
</evidence>
<dbReference type="InterPro" id="IPR015424">
    <property type="entry name" value="PyrdxlP-dep_Trfase"/>
</dbReference>
<evidence type="ECO:0000256" key="5">
    <source>
        <dbReference type="ARBA" id="ARBA00023239"/>
    </source>
</evidence>
<dbReference type="Gene3D" id="3.90.1150.160">
    <property type="match status" value="1"/>
</dbReference>
<comment type="catalytic activity">
    <reaction evidence="6 9">
        <text>L-glutamate + H(+) = 4-aminobutanoate + CO2</text>
        <dbReference type="Rhea" id="RHEA:17785"/>
        <dbReference type="ChEBI" id="CHEBI:15378"/>
        <dbReference type="ChEBI" id="CHEBI:16526"/>
        <dbReference type="ChEBI" id="CHEBI:29985"/>
        <dbReference type="ChEBI" id="CHEBI:59888"/>
        <dbReference type="EC" id="4.1.1.15"/>
    </reaction>
</comment>
<keyword evidence="9" id="KW-0210">Decarboxylase</keyword>
<dbReference type="GO" id="GO:0006538">
    <property type="term" value="P:L-glutamate catabolic process"/>
    <property type="evidence" value="ECO:0007669"/>
    <property type="project" value="TreeGrafter"/>
</dbReference>
<dbReference type="InterPro" id="IPR002129">
    <property type="entry name" value="PyrdxlP-dep_de-COase"/>
</dbReference>
<name>A0A9P6F4L9_9FUNG</name>
<dbReference type="InterPro" id="IPR015421">
    <property type="entry name" value="PyrdxlP-dep_Trfase_major"/>
</dbReference>
<dbReference type="GO" id="GO:0004351">
    <property type="term" value="F:glutamate decarboxylase activity"/>
    <property type="evidence" value="ECO:0007669"/>
    <property type="project" value="UniProtKB-EC"/>
</dbReference>
<protein>
    <recommendedName>
        <fullName evidence="3 9">Glutamate decarboxylase</fullName>
        <ecNumber evidence="3 9">4.1.1.15</ecNumber>
    </recommendedName>
</protein>
<dbReference type="GO" id="GO:0030170">
    <property type="term" value="F:pyridoxal phosphate binding"/>
    <property type="evidence" value="ECO:0007669"/>
    <property type="project" value="InterPro"/>
</dbReference>
<dbReference type="SUPFAM" id="SSF53383">
    <property type="entry name" value="PLP-dependent transferases"/>
    <property type="match status" value="1"/>
</dbReference>
<dbReference type="PANTHER" id="PTHR43321">
    <property type="entry name" value="GLUTAMATE DECARBOXYLASE"/>
    <property type="match status" value="1"/>
</dbReference>
<keyword evidence="5 8" id="KW-0456">Lyase</keyword>
<evidence type="ECO:0000313" key="12">
    <source>
        <dbReference type="Proteomes" id="UP000723463"/>
    </source>
</evidence>
<feature type="region of interest" description="Disordered" evidence="10">
    <location>
        <begin position="509"/>
        <end position="531"/>
    </location>
</feature>
<dbReference type="InterPro" id="IPR010107">
    <property type="entry name" value="Glutamate_decarboxylase"/>
</dbReference>
<dbReference type="GO" id="GO:0005829">
    <property type="term" value="C:cytosol"/>
    <property type="evidence" value="ECO:0007669"/>
    <property type="project" value="TreeGrafter"/>
</dbReference>
<proteinExistence type="inferred from homology"/>
<dbReference type="Gene3D" id="4.10.280.50">
    <property type="match status" value="1"/>
</dbReference>
<dbReference type="FunFam" id="4.10.280.50:FF:000001">
    <property type="entry name" value="Glutamate decarboxylase"/>
    <property type="match status" value="1"/>
</dbReference>
<evidence type="ECO:0000256" key="8">
    <source>
        <dbReference type="RuleBase" id="RU000382"/>
    </source>
</evidence>
<dbReference type="EMBL" id="JAAAXW010000156">
    <property type="protein sequence ID" value="KAF9541787.1"/>
    <property type="molecule type" value="Genomic_DNA"/>
</dbReference>
<evidence type="ECO:0000256" key="1">
    <source>
        <dbReference type="ARBA" id="ARBA00001933"/>
    </source>
</evidence>
<gene>
    <name evidence="11" type="ORF">EC957_002687</name>
</gene>
<evidence type="ECO:0000256" key="10">
    <source>
        <dbReference type="SAM" id="MobiDB-lite"/>
    </source>
</evidence>
<evidence type="ECO:0000256" key="3">
    <source>
        <dbReference type="ARBA" id="ARBA00012421"/>
    </source>
</evidence>
<accession>A0A9P6F4L9</accession>
<dbReference type="NCBIfam" id="TIGR01788">
    <property type="entry name" value="Glu-decarb-GAD"/>
    <property type="match status" value="1"/>
</dbReference>
<evidence type="ECO:0000256" key="9">
    <source>
        <dbReference type="RuleBase" id="RU361171"/>
    </source>
</evidence>
<comment type="cofactor">
    <cofactor evidence="1 7 8">
        <name>pyridoxal 5'-phosphate</name>
        <dbReference type="ChEBI" id="CHEBI:597326"/>
    </cofactor>
</comment>
<comment type="caution">
    <text evidence="11">The sequence shown here is derived from an EMBL/GenBank/DDBJ whole genome shotgun (WGS) entry which is preliminary data.</text>
</comment>
<feature type="modified residue" description="N6-(pyridoxal phosphate)lysine" evidence="7">
    <location>
        <position position="290"/>
    </location>
</feature>
<evidence type="ECO:0000256" key="2">
    <source>
        <dbReference type="ARBA" id="ARBA00009533"/>
    </source>
</evidence>
<evidence type="ECO:0000256" key="7">
    <source>
        <dbReference type="PIRSR" id="PIRSR602129-50"/>
    </source>
</evidence>
<keyword evidence="12" id="KW-1185">Reference proteome</keyword>
<feature type="compositionally biased region" description="Basic and acidic residues" evidence="10">
    <location>
        <begin position="509"/>
        <end position="522"/>
    </location>
</feature>
<dbReference type="EC" id="4.1.1.15" evidence="3 9"/>